<gene>
    <name evidence="3" type="ORF">GCM10009691_20780</name>
</gene>
<feature type="signal peptide" evidence="2">
    <location>
        <begin position="1"/>
        <end position="30"/>
    </location>
</feature>
<feature type="compositionally biased region" description="Low complexity" evidence="1">
    <location>
        <begin position="35"/>
        <end position="55"/>
    </location>
</feature>
<evidence type="ECO:0000256" key="2">
    <source>
        <dbReference type="SAM" id="SignalP"/>
    </source>
</evidence>
<protein>
    <recommendedName>
        <fullName evidence="5">Secreted protein</fullName>
    </recommendedName>
</protein>
<organism evidence="3 4">
    <name type="scientific">Brevibacterium picturae</name>
    <dbReference type="NCBI Taxonomy" id="260553"/>
    <lineage>
        <taxon>Bacteria</taxon>
        <taxon>Bacillati</taxon>
        <taxon>Actinomycetota</taxon>
        <taxon>Actinomycetes</taxon>
        <taxon>Micrococcales</taxon>
        <taxon>Brevibacteriaceae</taxon>
        <taxon>Brevibacterium</taxon>
    </lineage>
</organism>
<name>A0ABN2BUF1_9MICO</name>
<evidence type="ECO:0008006" key="5">
    <source>
        <dbReference type="Google" id="ProtNLM"/>
    </source>
</evidence>
<accession>A0ABN2BUF1</accession>
<dbReference type="Proteomes" id="UP001501791">
    <property type="component" value="Unassembled WGS sequence"/>
</dbReference>
<dbReference type="Pfam" id="PF19650">
    <property type="entry name" value="DUF6153"/>
    <property type="match status" value="1"/>
</dbReference>
<keyword evidence="2" id="KW-0732">Signal</keyword>
<evidence type="ECO:0000313" key="3">
    <source>
        <dbReference type="EMBL" id="GAA1546115.1"/>
    </source>
</evidence>
<comment type="caution">
    <text evidence="3">The sequence shown here is derived from an EMBL/GenBank/DDBJ whole genome shotgun (WGS) entry which is preliminary data.</text>
</comment>
<evidence type="ECO:0000256" key="1">
    <source>
        <dbReference type="SAM" id="MobiDB-lite"/>
    </source>
</evidence>
<reference evidence="3 4" key="1">
    <citation type="journal article" date="2019" name="Int. J. Syst. Evol. Microbiol.">
        <title>The Global Catalogue of Microorganisms (GCM) 10K type strain sequencing project: providing services to taxonomists for standard genome sequencing and annotation.</title>
        <authorList>
            <consortium name="The Broad Institute Genomics Platform"/>
            <consortium name="The Broad Institute Genome Sequencing Center for Infectious Disease"/>
            <person name="Wu L."/>
            <person name="Ma J."/>
        </authorList>
    </citation>
    <scope>NUCLEOTIDE SEQUENCE [LARGE SCALE GENOMIC DNA]</scope>
    <source>
        <strain evidence="3 4">JCM 13319</strain>
    </source>
</reference>
<evidence type="ECO:0000313" key="4">
    <source>
        <dbReference type="Proteomes" id="UP001501791"/>
    </source>
</evidence>
<sequence>MPLLIALVTLLIAGLLGMHALASGSMAATAAVTSSGHAPSASPAVADQAAAAPVSMTSGSHGTVHGCADAMSGGSTCVSVPTDKSVPALPAPSTASLPGPVFAVLSMPPPETPRRLALSHLELSICRT</sequence>
<dbReference type="InterPro" id="IPR046151">
    <property type="entry name" value="DUF6153"/>
</dbReference>
<feature type="chain" id="PRO_5046962761" description="Secreted protein" evidence="2">
    <location>
        <begin position="31"/>
        <end position="128"/>
    </location>
</feature>
<dbReference type="EMBL" id="BAAALY010000007">
    <property type="protein sequence ID" value="GAA1546115.1"/>
    <property type="molecule type" value="Genomic_DNA"/>
</dbReference>
<feature type="region of interest" description="Disordered" evidence="1">
    <location>
        <begin position="35"/>
        <end position="65"/>
    </location>
</feature>
<keyword evidence="4" id="KW-1185">Reference proteome</keyword>
<proteinExistence type="predicted"/>